<evidence type="ECO:0000256" key="1">
    <source>
        <dbReference type="SAM" id="SignalP"/>
    </source>
</evidence>
<dbReference type="PANTHER" id="PTHR43283:SF18">
    <property type="match status" value="1"/>
</dbReference>
<name>A0ABY6IRX5_9HYPH</name>
<reference evidence="3" key="1">
    <citation type="submission" date="2022-10" db="EMBL/GenBank/DDBJ databases">
        <title>YIM 151497 complete genome.</title>
        <authorList>
            <person name="Chen X."/>
        </authorList>
    </citation>
    <scope>NUCLEOTIDE SEQUENCE</scope>
    <source>
        <strain evidence="3">YIM 151497</strain>
    </source>
</reference>
<dbReference type="InterPro" id="IPR012338">
    <property type="entry name" value="Beta-lactam/transpept-like"/>
</dbReference>
<dbReference type="Gene3D" id="3.40.710.10">
    <property type="entry name" value="DD-peptidase/beta-lactamase superfamily"/>
    <property type="match status" value="1"/>
</dbReference>
<dbReference type="Pfam" id="PF00144">
    <property type="entry name" value="Beta-lactamase"/>
    <property type="match status" value="1"/>
</dbReference>
<evidence type="ECO:0000313" key="4">
    <source>
        <dbReference type="Proteomes" id="UP001163882"/>
    </source>
</evidence>
<evidence type="ECO:0000313" key="3">
    <source>
        <dbReference type="EMBL" id="UYQ73381.1"/>
    </source>
</evidence>
<dbReference type="InterPro" id="IPR001466">
    <property type="entry name" value="Beta-lactam-related"/>
</dbReference>
<dbReference type="PANTHER" id="PTHR43283">
    <property type="entry name" value="BETA-LACTAMASE-RELATED"/>
    <property type="match status" value="1"/>
</dbReference>
<dbReference type="Proteomes" id="UP001163882">
    <property type="component" value="Chromosome"/>
</dbReference>
<protein>
    <submittedName>
        <fullName evidence="3">Beta-lactamase family protein</fullName>
    </submittedName>
</protein>
<accession>A0ABY6IRX5</accession>
<organism evidence="3 4">
    <name type="scientific">Pelagibacterium flavum</name>
    <dbReference type="NCBI Taxonomy" id="2984530"/>
    <lineage>
        <taxon>Bacteria</taxon>
        <taxon>Pseudomonadati</taxon>
        <taxon>Pseudomonadota</taxon>
        <taxon>Alphaproteobacteria</taxon>
        <taxon>Hyphomicrobiales</taxon>
        <taxon>Devosiaceae</taxon>
        <taxon>Pelagibacterium</taxon>
    </lineage>
</organism>
<dbReference type="RefSeq" id="WP_264226967.1">
    <property type="nucleotide sequence ID" value="NZ_CP107716.1"/>
</dbReference>
<dbReference type="EMBL" id="CP107716">
    <property type="protein sequence ID" value="UYQ73381.1"/>
    <property type="molecule type" value="Genomic_DNA"/>
</dbReference>
<evidence type="ECO:0000259" key="2">
    <source>
        <dbReference type="Pfam" id="PF00144"/>
    </source>
</evidence>
<feature type="signal peptide" evidence="1">
    <location>
        <begin position="1"/>
        <end position="20"/>
    </location>
</feature>
<proteinExistence type="predicted"/>
<feature type="chain" id="PRO_5046643797" evidence="1">
    <location>
        <begin position="21"/>
        <end position="373"/>
    </location>
</feature>
<keyword evidence="4" id="KW-1185">Reference proteome</keyword>
<dbReference type="SUPFAM" id="SSF56601">
    <property type="entry name" value="beta-lactamase/transpeptidase-like"/>
    <property type="match status" value="1"/>
</dbReference>
<dbReference type="InterPro" id="IPR050789">
    <property type="entry name" value="Diverse_Enzym_Activities"/>
</dbReference>
<sequence>MKIRLVTALLAAFLSTGAIAQDAPAGFADAASAALQAYPSAGLAVVRIENGAVAWSGYAGEQGPGVPASASTLFNTASIAKTVTAELVLRLAEAGKLSLHEPVSNEYVHPDLADDPRYELLTPAILLSHQAGLKNWPYNYEDGRLAFIQDPGTGFTYSGAGYEILAEFAARRMDADFAELVHEWVLQPAGVENDVSLGAAGMPADRLATPMQRGEAVYDAIGDAEMPPSAADNLFVTAPAYARLFVAMMEETPLTGEAANARTTSVLDSSDHAPCTMDDTSLCPIETGQSLGWSVADFEESRYVFHSGSDWGENAIVVYNVTSRDGWVVFVNGGNGMGVWLDLMQTVAPDHDYFRFVRSLPQVQQMLAALQNR</sequence>
<feature type="domain" description="Beta-lactamase-related" evidence="2">
    <location>
        <begin position="32"/>
        <end position="336"/>
    </location>
</feature>
<gene>
    <name evidence="3" type="ORF">OF122_06360</name>
</gene>
<keyword evidence="1" id="KW-0732">Signal</keyword>